<dbReference type="Pfam" id="PF08379">
    <property type="entry name" value="Bact_transglu_N"/>
    <property type="match status" value="1"/>
</dbReference>
<dbReference type="InterPro" id="IPR002931">
    <property type="entry name" value="Transglutaminase-like"/>
</dbReference>
<dbReference type="Pfam" id="PF09899">
    <property type="entry name" value="DUF2126"/>
    <property type="match status" value="2"/>
</dbReference>
<gene>
    <name evidence="2" type="ORF">P8935_18850</name>
</gene>
<evidence type="ECO:0000259" key="1">
    <source>
        <dbReference type="SMART" id="SM00460"/>
    </source>
</evidence>
<dbReference type="PANTHER" id="PTHR33490:SF1">
    <property type="entry name" value="SLL1233 PROTEIN"/>
    <property type="match status" value="1"/>
</dbReference>
<dbReference type="EMBL" id="CP121196">
    <property type="protein sequence ID" value="XBH16622.1"/>
    <property type="molecule type" value="Genomic_DNA"/>
</dbReference>
<dbReference type="RefSeq" id="WP_348261851.1">
    <property type="nucleotide sequence ID" value="NZ_CP121196.1"/>
</dbReference>
<name>A0AAU7DHK7_9BACT</name>
<dbReference type="SUPFAM" id="SSF54001">
    <property type="entry name" value="Cysteine proteinases"/>
    <property type="match status" value="1"/>
</dbReference>
<dbReference type="InterPro" id="IPR013589">
    <property type="entry name" value="Bac_transglu_N"/>
</dbReference>
<dbReference type="Gene3D" id="3.10.620.30">
    <property type="match status" value="1"/>
</dbReference>
<sequence>MGIQVALKHRTYYRYDQAVLLGPQIIRLRPSLHCRTRILSYSLDVSPAEHSLRWQLDSSSNQQAHILFSQKTSEFAVEVNLAADLSTLNPFDFLLDPGVENYPFQYSTEIARDLYPYLQVDPPSPLLRDFVESCRDQQTTTVNFLLLINRKVRDEVGYVTRLEHGTQTSEETLQKRSGSCRDSAWLLVECLRNLGIAARFVSGYLIQLAEAKTERNSLDSGPQSDSADLHAWAEAFLPGGGWIGLDPTSGLLAGEGHIPLACTSSPAQAAPISGTAEKVSIDFTYAMSVRRLNEARPLSLGDAEDEWIRIRQVAHRVDADLEANDVRLTMGGEPTYVGIDEPESPQWNIDALGEIKRTRGLDLIQALREKMVPGGLLHYGQGKWYPGEPLPRWALSCFWRADGIPVWGDVKLIAQENHDYGIKAGDTLRFMRALSRRLQVSPENILPAFEPDEPAANPAGYILPLRRRQPHGVLRWSSQFWFPAVESIILLSGDSPIGFRIPTEVVPWVAPDELEYTFDEAPFARYVKLPAERICRMELFEANPEADPLPSVLCRNEDAQELIRPALCVQIRDFRLHVSLPYAPILADYLELVSAVEDTCRYLQTPVWIEGYAPGADPRLRSFSVTPDPGVLEVNLPPARNWDELEHVNMLLDREARHNRLVSEKFNFNGNRDATGGGSHIVIGGATLEDSPILRRPDLLRSMIAFWQNHPSLSYLFSGMYVGPTSQYPRVDEARMDALYELEVAFRHLPTRDCAPYIVDGLFRNLLADVTGNTHRAEFCVDKLFPPDGLGLRLGLLELRAFEMPPNMRMGLLQMLLVRALVCAFWKVPFEGSLTPWGTILHDRFMLPHFVQQDFLEVLAHLRKSDFAFDPEWFASHFEFRFPKIGSIGVDDVEVELRRALEPWNVLAEEAASGRTVRNVDSSVERVQVKLSGLKEDSRYVVACNGRRVPLQPATEPGVAVAGVRFRARKLSATMHPTIPVHSPLTFTLIDLRDGSSIGQCSYRIDPPEGREYKDRPANAAEAEARRLERFVVLDQIVPATIPEDEINPIFPGTLDLRIPPRSASARIETREILS</sequence>
<dbReference type="Pfam" id="PF01841">
    <property type="entry name" value="Transglut_core"/>
    <property type="match status" value="1"/>
</dbReference>
<reference evidence="2" key="1">
    <citation type="submission" date="2023-03" db="EMBL/GenBank/DDBJ databases">
        <title>Edaphobacter sp.</title>
        <authorList>
            <person name="Huber K.J."/>
            <person name="Papendorf J."/>
            <person name="Pilke C."/>
            <person name="Bunk B."/>
            <person name="Sproeer C."/>
            <person name="Pester M."/>
        </authorList>
    </citation>
    <scope>NUCLEOTIDE SEQUENCE</scope>
    <source>
        <strain evidence="2">DSM 110680</strain>
    </source>
</reference>
<organism evidence="2">
    <name type="scientific">Telmatobacter sp. DSM 110680</name>
    <dbReference type="NCBI Taxonomy" id="3036704"/>
    <lineage>
        <taxon>Bacteria</taxon>
        <taxon>Pseudomonadati</taxon>
        <taxon>Acidobacteriota</taxon>
        <taxon>Terriglobia</taxon>
        <taxon>Terriglobales</taxon>
        <taxon>Acidobacteriaceae</taxon>
        <taxon>Telmatobacter</taxon>
    </lineage>
</organism>
<feature type="domain" description="Transglutaminase-like" evidence="1">
    <location>
        <begin position="172"/>
        <end position="249"/>
    </location>
</feature>
<dbReference type="PANTHER" id="PTHR33490">
    <property type="entry name" value="BLR5614 PROTEIN-RELATED"/>
    <property type="match status" value="1"/>
</dbReference>
<evidence type="ECO:0000313" key="2">
    <source>
        <dbReference type="EMBL" id="XBH16622.1"/>
    </source>
</evidence>
<proteinExistence type="predicted"/>
<dbReference type="InterPro" id="IPR038765">
    <property type="entry name" value="Papain-like_cys_pep_sf"/>
</dbReference>
<dbReference type="InterPro" id="IPR018667">
    <property type="entry name" value="DUF2126"/>
</dbReference>
<protein>
    <submittedName>
        <fullName evidence="2">Transglutaminase family protein</fullName>
    </submittedName>
</protein>
<dbReference type="SMART" id="SM00460">
    <property type="entry name" value="TGc"/>
    <property type="match status" value="1"/>
</dbReference>
<dbReference type="AlphaFoldDB" id="A0AAU7DHK7"/>
<accession>A0AAU7DHK7</accession>